<evidence type="ECO:0000313" key="2">
    <source>
        <dbReference type="Proteomes" id="UP000271162"/>
    </source>
</evidence>
<gene>
    <name evidence="1" type="ORF">NBR_LOCUS936</name>
</gene>
<dbReference type="Proteomes" id="UP000271162">
    <property type="component" value="Unassembled WGS sequence"/>
</dbReference>
<accession>A0A0N4XEI3</accession>
<protein>
    <submittedName>
        <fullName evidence="3">Vinculin</fullName>
    </submittedName>
</protein>
<name>A0A0N4XEI3_NIPBR</name>
<evidence type="ECO:0000313" key="1">
    <source>
        <dbReference type="EMBL" id="VDL64069.1"/>
    </source>
</evidence>
<dbReference type="EMBL" id="UYSL01000578">
    <property type="protein sequence ID" value="VDL64069.1"/>
    <property type="molecule type" value="Genomic_DNA"/>
</dbReference>
<dbReference type="WBParaSite" id="NBR_0000093501-mRNA-1">
    <property type="protein sequence ID" value="NBR_0000093501-mRNA-1"/>
    <property type="gene ID" value="NBR_0000093501"/>
</dbReference>
<organism evidence="3">
    <name type="scientific">Nippostrongylus brasiliensis</name>
    <name type="common">Rat hookworm</name>
    <dbReference type="NCBI Taxonomy" id="27835"/>
    <lineage>
        <taxon>Eukaryota</taxon>
        <taxon>Metazoa</taxon>
        <taxon>Ecdysozoa</taxon>
        <taxon>Nematoda</taxon>
        <taxon>Chromadorea</taxon>
        <taxon>Rhabditida</taxon>
        <taxon>Rhabditina</taxon>
        <taxon>Rhabditomorpha</taxon>
        <taxon>Strongyloidea</taxon>
        <taxon>Heligmosomidae</taxon>
        <taxon>Nippostrongylus</taxon>
    </lineage>
</organism>
<proteinExistence type="predicted"/>
<dbReference type="AlphaFoldDB" id="A0A0N4XEI3"/>
<sequence length="109" mass="12154">MQIAGKGSVTCQLSILDRVKFYVKKVNKALDSLCDAVDGISDPRKRRDEFDTYGDYVAMMLRSISKSNRPAGIRLRHTITTAIVKCEADILTNEASEDAEESQLNGYHV</sequence>
<keyword evidence="2" id="KW-1185">Reference proteome</keyword>
<reference evidence="3" key="1">
    <citation type="submission" date="2017-02" db="UniProtKB">
        <authorList>
            <consortium name="WormBaseParasite"/>
        </authorList>
    </citation>
    <scope>IDENTIFICATION</scope>
</reference>
<evidence type="ECO:0000313" key="3">
    <source>
        <dbReference type="WBParaSite" id="NBR_0000093501-mRNA-1"/>
    </source>
</evidence>
<reference evidence="1 2" key="2">
    <citation type="submission" date="2018-11" db="EMBL/GenBank/DDBJ databases">
        <authorList>
            <consortium name="Pathogen Informatics"/>
        </authorList>
    </citation>
    <scope>NUCLEOTIDE SEQUENCE [LARGE SCALE GENOMIC DNA]</scope>
</reference>